<accession>A0ABR8H3X9</accession>
<dbReference type="InterPro" id="IPR000182">
    <property type="entry name" value="GNAT_dom"/>
</dbReference>
<dbReference type="PANTHER" id="PTHR43328:SF1">
    <property type="entry name" value="N-ACETYLTRANSFERASE DOMAIN-CONTAINING PROTEIN"/>
    <property type="match status" value="1"/>
</dbReference>
<dbReference type="EMBL" id="JACJTC010000002">
    <property type="protein sequence ID" value="MBD2610244.1"/>
    <property type="molecule type" value="Genomic_DNA"/>
</dbReference>
<feature type="domain" description="N-acetyltransferase" evidence="1">
    <location>
        <begin position="2"/>
        <end position="159"/>
    </location>
</feature>
<sequence length="163" mass="18573">MVVLRDFIKQDVEYLVEYLNNDEVTKFLTSRIPTPYTLENAQWWVDIGSKDKMNKAIVVESVFVGVVGAVVGEYEYQRSAEIGYWLAQKYWGKGIATEAVKKFTTSVFSSTEVVRLFAPVFGPNIASMRVLEKCGYKQEAVLQKALFKNGSYFNCHLFAKVRS</sequence>
<dbReference type="PROSITE" id="PS51186">
    <property type="entry name" value="GNAT"/>
    <property type="match status" value="1"/>
</dbReference>
<protein>
    <submittedName>
        <fullName evidence="2">GNAT family N-acetyltransferase</fullName>
    </submittedName>
</protein>
<dbReference type="PANTHER" id="PTHR43328">
    <property type="entry name" value="ACETYLTRANSFERASE-RELATED"/>
    <property type="match status" value="1"/>
</dbReference>
<organism evidence="2 3">
    <name type="scientific">Nostoc punctiforme FACHB-252</name>
    <dbReference type="NCBI Taxonomy" id="1357509"/>
    <lineage>
        <taxon>Bacteria</taxon>
        <taxon>Bacillati</taxon>
        <taxon>Cyanobacteriota</taxon>
        <taxon>Cyanophyceae</taxon>
        <taxon>Nostocales</taxon>
        <taxon>Nostocaceae</taxon>
        <taxon>Nostoc</taxon>
    </lineage>
</organism>
<proteinExistence type="predicted"/>
<comment type="caution">
    <text evidence="2">The sequence shown here is derived from an EMBL/GenBank/DDBJ whole genome shotgun (WGS) entry which is preliminary data.</text>
</comment>
<name>A0ABR8H3X9_NOSPU</name>
<evidence type="ECO:0000313" key="2">
    <source>
        <dbReference type="EMBL" id="MBD2610244.1"/>
    </source>
</evidence>
<gene>
    <name evidence="2" type="ORF">H6G94_02965</name>
</gene>
<evidence type="ECO:0000259" key="1">
    <source>
        <dbReference type="PROSITE" id="PS51186"/>
    </source>
</evidence>
<dbReference type="Pfam" id="PF13302">
    <property type="entry name" value="Acetyltransf_3"/>
    <property type="match status" value="1"/>
</dbReference>
<dbReference type="Proteomes" id="UP000606396">
    <property type="component" value="Unassembled WGS sequence"/>
</dbReference>
<dbReference type="SUPFAM" id="SSF55729">
    <property type="entry name" value="Acyl-CoA N-acyltransferases (Nat)"/>
    <property type="match status" value="1"/>
</dbReference>
<evidence type="ECO:0000313" key="3">
    <source>
        <dbReference type="Proteomes" id="UP000606396"/>
    </source>
</evidence>
<dbReference type="InterPro" id="IPR016181">
    <property type="entry name" value="Acyl_CoA_acyltransferase"/>
</dbReference>
<dbReference type="Gene3D" id="3.40.630.30">
    <property type="match status" value="1"/>
</dbReference>
<keyword evidence="3" id="KW-1185">Reference proteome</keyword>
<dbReference type="RefSeq" id="WP_190948266.1">
    <property type="nucleotide sequence ID" value="NZ_JACJTC010000002.1"/>
</dbReference>
<reference evidence="2 3" key="1">
    <citation type="journal article" date="2020" name="ISME J.">
        <title>Comparative genomics reveals insights into cyanobacterial evolution and habitat adaptation.</title>
        <authorList>
            <person name="Chen M.Y."/>
            <person name="Teng W.K."/>
            <person name="Zhao L."/>
            <person name="Hu C.X."/>
            <person name="Zhou Y.K."/>
            <person name="Han B.P."/>
            <person name="Song L.R."/>
            <person name="Shu W.S."/>
        </authorList>
    </citation>
    <scope>NUCLEOTIDE SEQUENCE [LARGE SCALE GENOMIC DNA]</scope>
    <source>
        <strain evidence="2 3">FACHB-252</strain>
    </source>
</reference>